<dbReference type="AlphaFoldDB" id="A0A2K8NRH3"/>
<proteinExistence type="predicted"/>
<dbReference type="PANTHER" id="PTHR30050:SF8">
    <property type="entry name" value="PRIMOSOMAL PROTEIN DNAI"/>
    <property type="match status" value="1"/>
</dbReference>
<sequence length="317" mass="37345">MLNNELKQQISQDSTLKLLVKKIRAHFLERGFDEEKAQKTTLLILENNQVILQDYLQNKKICQPTIESVCHQIQPGFETTINYENGRFYLGLKHCAHWEQNNKTEKLQKQFLYCDYDVATFSQTTNDYWEELESDQDIFSQSEIDQRKIFLGKVFDKIRNHDNKGFYLYGEPGVGKTIILQVIANTIATNGDQSVAFVNFAKFVDQQKLSIIEKNNQRHRDVLYRLKTADILFLDDLGAESVSAWSRDDLLLSLLNARMENKKLTFFSSNFSMKQLKENYLLRKEQYPIEKVKQKRFLERIRVLAEEYYLEGNSHRV</sequence>
<dbReference type="GO" id="GO:0006260">
    <property type="term" value="P:DNA replication"/>
    <property type="evidence" value="ECO:0007669"/>
    <property type="project" value="TreeGrafter"/>
</dbReference>
<protein>
    <submittedName>
        <fullName evidence="2">Primosomal protein DnaI</fullName>
    </submittedName>
</protein>
<accession>A0A2K8NRH3</accession>
<dbReference type="RefSeq" id="WP_100609441.1">
    <property type="nucleotide sequence ID" value="NZ_CP024962.1"/>
</dbReference>
<dbReference type="InterPro" id="IPR027417">
    <property type="entry name" value="P-loop_NTPase"/>
</dbReference>
<dbReference type="Proteomes" id="UP000232222">
    <property type="component" value="Chromosome"/>
</dbReference>
<dbReference type="SUPFAM" id="SSF52540">
    <property type="entry name" value="P-loop containing nucleoside triphosphate hydrolases"/>
    <property type="match status" value="1"/>
</dbReference>
<dbReference type="CDD" id="cd00009">
    <property type="entry name" value="AAA"/>
    <property type="match status" value="1"/>
</dbReference>
<dbReference type="InterPro" id="IPR002611">
    <property type="entry name" value="IstB_ATP-bd"/>
</dbReference>
<dbReference type="EMBL" id="CP024962">
    <property type="protein sequence ID" value="ATZ16455.1"/>
    <property type="molecule type" value="Genomic_DNA"/>
</dbReference>
<name>A0A2K8NRH3_9MOLU</name>
<gene>
    <name evidence="2" type="primary">dnaI</name>
    <name evidence="2" type="ORF">EFREU_v1c04290</name>
</gene>
<dbReference type="Gene3D" id="3.40.50.300">
    <property type="entry name" value="P-loop containing nucleotide triphosphate hydrolases"/>
    <property type="match status" value="1"/>
</dbReference>
<reference evidence="2 3" key="1">
    <citation type="submission" date="2017-11" db="EMBL/GenBank/DDBJ databases">
        <title>Genome sequence of Entomoplasma freundtii BARC 318 (ATCC 51999).</title>
        <authorList>
            <person name="Lo W.-S."/>
            <person name="Gasparich G.E."/>
            <person name="Kuo C.-H."/>
        </authorList>
    </citation>
    <scope>NUCLEOTIDE SEQUENCE [LARGE SCALE GENOMIC DNA]</scope>
    <source>
        <strain evidence="2 3">BARC 318</strain>
    </source>
</reference>
<dbReference type="OrthoDB" id="61127at2"/>
<evidence type="ECO:0000313" key="3">
    <source>
        <dbReference type="Proteomes" id="UP000232222"/>
    </source>
</evidence>
<evidence type="ECO:0000313" key="2">
    <source>
        <dbReference type="EMBL" id="ATZ16455.1"/>
    </source>
</evidence>
<dbReference type="Pfam" id="PF01695">
    <property type="entry name" value="IstB_IS21"/>
    <property type="match status" value="1"/>
</dbReference>
<keyword evidence="3" id="KW-1185">Reference proteome</keyword>
<dbReference type="GO" id="GO:0005524">
    <property type="term" value="F:ATP binding"/>
    <property type="evidence" value="ECO:0007669"/>
    <property type="project" value="InterPro"/>
</dbReference>
<feature type="domain" description="IstB-like ATP-binding" evidence="1">
    <location>
        <begin position="137"/>
        <end position="276"/>
    </location>
</feature>
<evidence type="ECO:0000259" key="1">
    <source>
        <dbReference type="Pfam" id="PF01695"/>
    </source>
</evidence>
<dbReference type="PANTHER" id="PTHR30050">
    <property type="entry name" value="CHROMOSOMAL REPLICATION INITIATOR PROTEIN DNAA"/>
    <property type="match status" value="1"/>
</dbReference>
<organism evidence="2 3">
    <name type="scientific">Entomoplasma freundtii</name>
    <dbReference type="NCBI Taxonomy" id="74700"/>
    <lineage>
        <taxon>Bacteria</taxon>
        <taxon>Bacillati</taxon>
        <taxon>Mycoplasmatota</taxon>
        <taxon>Mollicutes</taxon>
        <taxon>Entomoplasmatales</taxon>
        <taxon>Entomoplasmataceae</taxon>
        <taxon>Entomoplasma</taxon>
    </lineage>
</organism>
<dbReference type="KEGG" id="efr:EFREU_v1c04290"/>